<evidence type="ECO:0000313" key="2">
    <source>
        <dbReference type="Proteomes" id="UP000033566"/>
    </source>
</evidence>
<dbReference type="OrthoDB" id="2510110at2"/>
<dbReference type="RefSeq" id="WP_035106824.1">
    <property type="nucleotide sequence ID" value="NZ_CP011311.1"/>
</dbReference>
<dbReference type="PANTHER" id="PTHR43649:SF30">
    <property type="entry name" value="ABC TRANSPORTER SUBSTRATE-BINDING PROTEIN"/>
    <property type="match status" value="1"/>
</dbReference>
<keyword evidence="1" id="KW-0813">Transport</keyword>
<keyword evidence="1" id="KW-0762">Sugar transport</keyword>
<sequence length="442" mass="48292">MKRRKFLALVSTATASMALAACAGTSSTDPQASNNGGGEGGGDVTELTWWSNHPGSSKDVESELISRFEEANPDIKVNLVDAGKNYEEAAQKFNAALTGDDLPDVVVLSDVWWHNFAINGQIADVDALADEAGIDLSTYVQPLYEDYEYDGGHFALPFARSTPLFYYNKEAWEAAGLPDRGPESWDEMDEWAEKLTEANPDMKAFGWGDAVDYLSWIFQGPLWSKGGAYSDEWDLKFTDEKTIQVVEWLKETTDPDSGYAYVGNDMAMEFGTGRAAATVLSTGDLAGVTDTVDFELGTAFLPNPTGEGACPTGGAGLAIPAGIDKNRQLAAIKLIDFLTNEENTSYWSQNVGYMPVRSTAVENEDQKKFMEENPNFATAIEQLPETRPQDNARVFLPGADQEIGGAFERIVTNRDDVTEVLSDLQNTLQNIYDNQVEPILNG</sequence>
<protein>
    <submittedName>
        <fullName evidence="1">ABC-type sugar transport system, periplasmic component</fullName>
    </submittedName>
</protein>
<name>A0A0F6QX97_9CORY</name>
<dbReference type="PANTHER" id="PTHR43649">
    <property type="entry name" value="ARABINOSE-BINDING PROTEIN-RELATED"/>
    <property type="match status" value="1"/>
</dbReference>
<dbReference type="Gene3D" id="3.40.190.10">
    <property type="entry name" value="Periplasmic binding protein-like II"/>
    <property type="match status" value="1"/>
</dbReference>
<dbReference type="Pfam" id="PF13416">
    <property type="entry name" value="SBP_bac_8"/>
    <property type="match status" value="1"/>
</dbReference>
<dbReference type="KEGG" id="ccj:UL81_02910"/>
<dbReference type="InterPro" id="IPR050490">
    <property type="entry name" value="Bact_solute-bd_prot1"/>
</dbReference>
<dbReference type="AlphaFoldDB" id="A0A0F6QX97"/>
<dbReference type="HOGENOM" id="CLU_031285_3_1_11"/>
<proteinExistence type="predicted"/>
<dbReference type="PROSITE" id="PS51257">
    <property type="entry name" value="PROKAR_LIPOPROTEIN"/>
    <property type="match status" value="1"/>
</dbReference>
<reference evidence="1 2" key="1">
    <citation type="journal article" date="2015" name="Genome Announc.">
        <title>Complete Genome Sequence of Corynebacterium camporealensis DSM 44610, Isolated from the Milk of a Manchega Sheep with Subclinical Mastitis.</title>
        <authorList>
            <person name="Ruckert C."/>
            <person name="Albersmeier A."/>
            <person name="Winkler A."/>
            <person name="Tauch A."/>
        </authorList>
    </citation>
    <scope>NUCLEOTIDE SEQUENCE [LARGE SCALE GENOMIC DNA]</scope>
    <source>
        <strain evidence="1 2">DSM 44610</strain>
    </source>
</reference>
<evidence type="ECO:0000313" key="1">
    <source>
        <dbReference type="EMBL" id="AKE38563.1"/>
    </source>
</evidence>
<keyword evidence="2" id="KW-1185">Reference proteome</keyword>
<dbReference type="PATRIC" id="fig|161896.4.peg.573"/>
<dbReference type="EMBL" id="CP011311">
    <property type="protein sequence ID" value="AKE38563.1"/>
    <property type="molecule type" value="Genomic_DNA"/>
</dbReference>
<dbReference type="SUPFAM" id="SSF53850">
    <property type="entry name" value="Periplasmic binding protein-like II"/>
    <property type="match status" value="1"/>
</dbReference>
<gene>
    <name evidence="1" type="primary">ugpB</name>
    <name evidence="1" type="ORF">UL81_02910</name>
</gene>
<accession>A0A0F6QX97</accession>
<dbReference type="Proteomes" id="UP000033566">
    <property type="component" value="Chromosome"/>
</dbReference>
<organism evidence="1 2">
    <name type="scientific">Corynebacterium camporealensis</name>
    <dbReference type="NCBI Taxonomy" id="161896"/>
    <lineage>
        <taxon>Bacteria</taxon>
        <taxon>Bacillati</taxon>
        <taxon>Actinomycetota</taxon>
        <taxon>Actinomycetes</taxon>
        <taxon>Mycobacteriales</taxon>
        <taxon>Corynebacteriaceae</taxon>
        <taxon>Corynebacterium</taxon>
    </lineage>
</organism>
<dbReference type="CDD" id="cd14748">
    <property type="entry name" value="PBP2_UgpB"/>
    <property type="match status" value="1"/>
</dbReference>
<dbReference type="InterPro" id="IPR006059">
    <property type="entry name" value="SBP"/>
</dbReference>
<dbReference type="STRING" id="161896.UL81_02910"/>